<comment type="caution">
    <text evidence="3">The sequence shown here is derived from an EMBL/GenBank/DDBJ whole genome shotgun (WGS) entry which is preliminary data.</text>
</comment>
<keyword evidence="2" id="KW-0812">Transmembrane</keyword>
<dbReference type="InterPro" id="IPR007470">
    <property type="entry name" value="HemX"/>
</dbReference>
<proteinExistence type="predicted"/>
<dbReference type="AlphaFoldDB" id="A0A1J5RMV4"/>
<dbReference type="EMBL" id="MLJW01000141">
    <property type="protein sequence ID" value="OIQ96898.1"/>
    <property type="molecule type" value="Genomic_DNA"/>
</dbReference>
<feature type="coiled-coil region" evidence="1">
    <location>
        <begin position="46"/>
        <end position="112"/>
    </location>
</feature>
<keyword evidence="3" id="KW-0489">Methyltransferase</keyword>
<dbReference type="EC" id="2.1.1.107" evidence="3"/>
<dbReference type="Pfam" id="PF04375">
    <property type="entry name" value="HemX"/>
    <property type="match status" value="1"/>
</dbReference>
<evidence type="ECO:0000313" key="3">
    <source>
        <dbReference type="EMBL" id="OIQ96898.1"/>
    </source>
</evidence>
<organism evidence="3">
    <name type="scientific">mine drainage metagenome</name>
    <dbReference type="NCBI Taxonomy" id="410659"/>
    <lineage>
        <taxon>unclassified sequences</taxon>
        <taxon>metagenomes</taxon>
        <taxon>ecological metagenomes</taxon>
    </lineage>
</organism>
<keyword evidence="3" id="KW-0808">Transferase</keyword>
<dbReference type="PANTHER" id="PTHR38043:SF1">
    <property type="entry name" value="PROTEIN HEMX"/>
    <property type="match status" value="1"/>
</dbReference>
<reference evidence="3" key="1">
    <citation type="submission" date="2016-10" db="EMBL/GenBank/DDBJ databases">
        <title>Sequence of Gallionella enrichment culture.</title>
        <authorList>
            <person name="Poehlein A."/>
            <person name="Muehling M."/>
            <person name="Daniel R."/>
        </authorList>
    </citation>
    <scope>NUCLEOTIDE SEQUENCE</scope>
</reference>
<accession>A0A1J5RMV4</accession>
<protein>
    <submittedName>
        <fullName evidence="3">Putative uroporphyrinogen-III C-methyltransferase</fullName>
        <ecNumber evidence="3">2.1.1.107</ecNumber>
    </submittedName>
</protein>
<dbReference type="GO" id="GO:0032259">
    <property type="term" value="P:methylation"/>
    <property type="evidence" value="ECO:0007669"/>
    <property type="project" value="UniProtKB-KW"/>
</dbReference>
<dbReference type="PANTHER" id="PTHR38043">
    <property type="entry name" value="PROTEIN HEMX"/>
    <property type="match status" value="1"/>
</dbReference>
<sequence length="348" mass="39544">MTNELTQNMQETYERKPSLLAKTALMLVVIAFFALAWQWLNTRRHFNEIEKSLSQKLETYQALNQQSLALAKQANEQSTEANTRTAILQQKLDESRDQQEVLQTLYDQLAENREATAVAEVEQFLTIATQQLQLAGNVKSALLALQAADKRLEPLNLPRAIQLRETLNADIENLRKQPQIDTMGMSAQLDQVAELCATLPLISERQPTLNANAVQRNTSKNTYQNTLQKFGISIWSDIKNLVTIERIDHPEPPLLSADHAFYLRENLKLRLLTARIALLQHDEATYSTDLKTVHDWLNQYFDTKHPNAIKAFGLLKKLSANNIGIELPQLTESLAAVNRYKLSLDKSD</sequence>
<keyword evidence="1" id="KW-0175">Coiled coil</keyword>
<keyword evidence="2" id="KW-1133">Transmembrane helix</keyword>
<evidence type="ECO:0000256" key="2">
    <source>
        <dbReference type="SAM" id="Phobius"/>
    </source>
</evidence>
<gene>
    <name evidence="3" type="primary">hemX_4</name>
    <name evidence="3" type="ORF">GALL_210950</name>
</gene>
<evidence type="ECO:0000256" key="1">
    <source>
        <dbReference type="SAM" id="Coils"/>
    </source>
</evidence>
<feature type="transmembrane region" description="Helical" evidence="2">
    <location>
        <begin position="19"/>
        <end position="40"/>
    </location>
</feature>
<dbReference type="GO" id="GO:0004851">
    <property type="term" value="F:uroporphyrin-III C-methyltransferase activity"/>
    <property type="evidence" value="ECO:0007669"/>
    <property type="project" value="UniProtKB-EC"/>
</dbReference>
<name>A0A1J5RMV4_9ZZZZ</name>
<keyword evidence="2" id="KW-0472">Membrane</keyword>